<dbReference type="EMBL" id="SRYG01000016">
    <property type="protein sequence ID" value="TGY65553.1"/>
    <property type="molecule type" value="Genomic_DNA"/>
</dbReference>
<protein>
    <submittedName>
        <fullName evidence="1">Uncharacterized protein</fullName>
    </submittedName>
</protein>
<reference evidence="1" key="1">
    <citation type="submission" date="2019-04" db="EMBL/GenBank/DDBJ databases">
        <title>Microbes associate with the intestines of laboratory mice.</title>
        <authorList>
            <person name="Navarre W."/>
            <person name="Wong E."/>
            <person name="Huang K."/>
            <person name="Tropini C."/>
            <person name="Ng K."/>
            <person name="Yu B."/>
        </authorList>
    </citation>
    <scope>NUCLEOTIDE SEQUENCE</scope>
    <source>
        <strain evidence="1">NM09_H32</strain>
    </source>
</reference>
<name>A0AC61R693_9FIRM</name>
<gene>
    <name evidence="1" type="ORF">E5336_08295</name>
</gene>
<keyword evidence="2" id="KW-1185">Reference proteome</keyword>
<proteinExistence type="predicted"/>
<comment type="caution">
    <text evidence="1">The sequence shown here is derived from an EMBL/GenBank/DDBJ whole genome shotgun (WGS) entry which is preliminary data.</text>
</comment>
<evidence type="ECO:0000313" key="1">
    <source>
        <dbReference type="EMBL" id="TGY65553.1"/>
    </source>
</evidence>
<accession>A0AC61R693</accession>
<organism evidence="1 2">
    <name type="scientific">Dubosiella muris</name>
    <dbReference type="NCBI Taxonomy" id="3038133"/>
    <lineage>
        <taxon>Bacteria</taxon>
        <taxon>Bacillati</taxon>
        <taxon>Bacillota</taxon>
        <taxon>Erysipelotrichia</taxon>
        <taxon>Erysipelotrichales</taxon>
        <taxon>Erysipelotrichaceae</taxon>
        <taxon>Dubosiella</taxon>
    </lineage>
</organism>
<sequence>MENIKAKLLEPRVIKVCNGLAVAGLVIAAAMMYAVNRDVTFMDAFQFLFVLWMYMTLLGTKKKHIVAHDVVLMGATFLYALAMIVYFGQHLRF</sequence>
<dbReference type="Proteomes" id="UP000308836">
    <property type="component" value="Unassembled WGS sequence"/>
</dbReference>
<evidence type="ECO:0000313" key="2">
    <source>
        <dbReference type="Proteomes" id="UP000308836"/>
    </source>
</evidence>